<feature type="domain" description="Chalcone/stilbene synthase N-terminal" evidence="7">
    <location>
        <begin position="4"/>
        <end position="70"/>
    </location>
</feature>
<accession>A0A2Z6P1U8</accession>
<protein>
    <recommendedName>
        <fullName evidence="4">chalcone synthase</fullName>
        <ecNumber evidence="4">2.3.1.74</ecNumber>
    </recommendedName>
</protein>
<feature type="domain" description="Chalcone/stilbene synthase C-terminal" evidence="8">
    <location>
        <begin position="110"/>
        <end position="159"/>
    </location>
</feature>
<dbReference type="AlphaFoldDB" id="A0A2Z6P1U8"/>
<comment type="similarity">
    <text evidence="3 6">Belongs to the thiolase-like superfamily. Chalcone/stilbene synthases family.</text>
</comment>
<sequence>MPNYAGYSGGVAGLRIAKDIAENNPGSRVLLATSETTIIGFKPPSVDRPYDLVGVALFGDGVGAMIIDSDRVFETETPMLEEGISFTIATELPQIIEDNVEGFCDKLIDVVGNTIVHVLEYMLEEGKKIKKVGGRDSEWGLMLAFGLGITFEGILARNLCA</sequence>
<name>A0A2Z6P1U8_TRISU</name>
<dbReference type="Pfam" id="PF00195">
    <property type="entry name" value="Chal_sti_synt_N"/>
    <property type="match status" value="1"/>
</dbReference>
<dbReference type="EMBL" id="DF974609">
    <property type="protein sequence ID" value="GAU49686.1"/>
    <property type="molecule type" value="Genomic_DNA"/>
</dbReference>
<evidence type="ECO:0000256" key="4">
    <source>
        <dbReference type="ARBA" id="ARBA00012975"/>
    </source>
</evidence>
<dbReference type="UniPathway" id="UPA00154"/>
<dbReference type="InterPro" id="IPR012328">
    <property type="entry name" value="Chalcone/stilbene_synt_C"/>
</dbReference>
<evidence type="ECO:0000313" key="10">
    <source>
        <dbReference type="Proteomes" id="UP000242715"/>
    </source>
</evidence>
<evidence type="ECO:0000259" key="8">
    <source>
        <dbReference type="Pfam" id="PF02797"/>
    </source>
</evidence>
<evidence type="ECO:0000256" key="6">
    <source>
        <dbReference type="RuleBase" id="RU003633"/>
    </source>
</evidence>
<dbReference type="SUPFAM" id="SSF53901">
    <property type="entry name" value="Thiolase-like"/>
    <property type="match status" value="2"/>
</dbReference>
<dbReference type="InterPro" id="IPR016039">
    <property type="entry name" value="Thiolase-like"/>
</dbReference>
<proteinExistence type="inferred from homology"/>
<dbReference type="InterPro" id="IPR011141">
    <property type="entry name" value="Polyketide_synthase_type-III"/>
</dbReference>
<keyword evidence="6" id="KW-0012">Acyltransferase</keyword>
<evidence type="ECO:0000256" key="3">
    <source>
        <dbReference type="ARBA" id="ARBA00005531"/>
    </source>
</evidence>
<evidence type="ECO:0000256" key="2">
    <source>
        <dbReference type="ARBA" id="ARBA00004966"/>
    </source>
</evidence>
<evidence type="ECO:0000313" key="9">
    <source>
        <dbReference type="EMBL" id="GAU49686.1"/>
    </source>
</evidence>
<dbReference type="Pfam" id="PF02797">
    <property type="entry name" value="Chal_sti_synt_C"/>
    <property type="match status" value="1"/>
</dbReference>
<keyword evidence="5" id="KW-0284">Flavonoid biosynthesis</keyword>
<evidence type="ECO:0000256" key="1">
    <source>
        <dbReference type="ARBA" id="ARBA00002969"/>
    </source>
</evidence>
<organism evidence="9 10">
    <name type="scientific">Trifolium subterraneum</name>
    <name type="common">Subterranean clover</name>
    <dbReference type="NCBI Taxonomy" id="3900"/>
    <lineage>
        <taxon>Eukaryota</taxon>
        <taxon>Viridiplantae</taxon>
        <taxon>Streptophyta</taxon>
        <taxon>Embryophyta</taxon>
        <taxon>Tracheophyta</taxon>
        <taxon>Spermatophyta</taxon>
        <taxon>Magnoliopsida</taxon>
        <taxon>eudicotyledons</taxon>
        <taxon>Gunneridae</taxon>
        <taxon>Pentapetalae</taxon>
        <taxon>rosids</taxon>
        <taxon>fabids</taxon>
        <taxon>Fabales</taxon>
        <taxon>Fabaceae</taxon>
        <taxon>Papilionoideae</taxon>
        <taxon>50 kb inversion clade</taxon>
        <taxon>NPAAA clade</taxon>
        <taxon>Hologalegina</taxon>
        <taxon>IRL clade</taxon>
        <taxon>Trifolieae</taxon>
        <taxon>Trifolium</taxon>
    </lineage>
</organism>
<evidence type="ECO:0000256" key="5">
    <source>
        <dbReference type="ARBA" id="ARBA00023241"/>
    </source>
</evidence>
<dbReference type="PANTHER" id="PTHR11877">
    <property type="entry name" value="HYDROXYMETHYLGLUTARYL-COA SYNTHASE"/>
    <property type="match status" value="1"/>
</dbReference>
<comment type="pathway">
    <text evidence="2">Secondary metabolite biosynthesis; flavonoid biosynthesis.</text>
</comment>
<dbReference type="EC" id="2.3.1.74" evidence="4"/>
<dbReference type="Gene3D" id="3.40.47.10">
    <property type="match status" value="2"/>
</dbReference>
<dbReference type="GO" id="GO:0030639">
    <property type="term" value="P:polyketide biosynthetic process"/>
    <property type="evidence" value="ECO:0007669"/>
    <property type="project" value="TreeGrafter"/>
</dbReference>
<comment type="function">
    <text evidence="1">The primary product of this enzyme is 4,2',4',6'-tetrahydroxychalcone (also termed naringenin-chalcone or chalcone) which can under specific conditions spontaneously isomerize into naringenin.</text>
</comment>
<evidence type="ECO:0000259" key="7">
    <source>
        <dbReference type="Pfam" id="PF00195"/>
    </source>
</evidence>
<dbReference type="GO" id="GO:0009813">
    <property type="term" value="P:flavonoid biosynthetic process"/>
    <property type="evidence" value="ECO:0007669"/>
    <property type="project" value="UniProtKB-UniPathway"/>
</dbReference>
<keyword evidence="10" id="KW-1185">Reference proteome</keyword>
<keyword evidence="6" id="KW-0808">Transferase</keyword>
<dbReference type="OrthoDB" id="1614829at2759"/>
<gene>
    <name evidence="9" type="ORF">TSUD_91860</name>
</gene>
<dbReference type="GO" id="GO:0016210">
    <property type="term" value="F:naringenin-chalcone synthase activity"/>
    <property type="evidence" value="ECO:0007669"/>
    <property type="project" value="UniProtKB-EC"/>
</dbReference>
<dbReference type="Proteomes" id="UP000242715">
    <property type="component" value="Unassembled WGS sequence"/>
</dbReference>
<dbReference type="PANTHER" id="PTHR11877:SF10">
    <property type="entry name" value="TYPE III POLYKETIDE SYNTHASE B"/>
    <property type="match status" value="1"/>
</dbReference>
<dbReference type="InterPro" id="IPR001099">
    <property type="entry name" value="Chalcone/stilbene_synt_N"/>
</dbReference>
<reference evidence="10" key="1">
    <citation type="journal article" date="2017" name="Front. Plant Sci.">
        <title>Climate Clever Clovers: New Paradigm to Reduce the Environmental Footprint of Ruminants by Breeding Low Methanogenic Forages Utilizing Haplotype Variation.</title>
        <authorList>
            <person name="Kaur P."/>
            <person name="Appels R."/>
            <person name="Bayer P.E."/>
            <person name="Keeble-Gagnere G."/>
            <person name="Wang J."/>
            <person name="Hirakawa H."/>
            <person name="Shirasawa K."/>
            <person name="Vercoe P."/>
            <person name="Stefanova K."/>
            <person name="Durmic Z."/>
            <person name="Nichols P."/>
            <person name="Revell C."/>
            <person name="Isobe S.N."/>
            <person name="Edwards D."/>
            <person name="Erskine W."/>
        </authorList>
    </citation>
    <scope>NUCLEOTIDE SEQUENCE [LARGE SCALE GENOMIC DNA]</scope>
    <source>
        <strain evidence="10">cv. Daliak</strain>
    </source>
</reference>